<comment type="similarity">
    <text evidence="1 7">Belongs to the SbcD family.</text>
</comment>
<dbReference type="Pfam" id="PF00149">
    <property type="entry name" value="Metallophos"/>
    <property type="match status" value="1"/>
</dbReference>
<dbReference type="PANTHER" id="PTHR30337:SF0">
    <property type="entry name" value="NUCLEASE SBCCD SUBUNIT D"/>
    <property type="match status" value="1"/>
</dbReference>
<dbReference type="InterPro" id="IPR050535">
    <property type="entry name" value="DNA_Repair-Maintenance_Comp"/>
</dbReference>
<dbReference type="Proteomes" id="UP000278962">
    <property type="component" value="Unassembled WGS sequence"/>
</dbReference>
<evidence type="ECO:0000256" key="1">
    <source>
        <dbReference type="ARBA" id="ARBA00010555"/>
    </source>
</evidence>
<evidence type="ECO:0000256" key="2">
    <source>
        <dbReference type="ARBA" id="ARBA00011322"/>
    </source>
</evidence>
<evidence type="ECO:0000256" key="3">
    <source>
        <dbReference type="ARBA" id="ARBA00013365"/>
    </source>
</evidence>
<organism evidence="10 11">
    <name type="scientific">Solirubrobacter pauli</name>
    <dbReference type="NCBI Taxonomy" id="166793"/>
    <lineage>
        <taxon>Bacteria</taxon>
        <taxon>Bacillati</taxon>
        <taxon>Actinomycetota</taxon>
        <taxon>Thermoleophilia</taxon>
        <taxon>Solirubrobacterales</taxon>
        <taxon>Solirubrobacteraceae</taxon>
        <taxon>Solirubrobacter</taxon>
    </lineage>
</organism>
<evidence type="ECO:0000313" key="11">
    <source>
        <dbReference type="Proteomes" id="UP000278962"/>
    </source>
</evidence>
<proteinExistence type="inferred from homology"/>
<dbReference type="OrthoDB" id="9773856at2"/>
<keyword evidence="7" id="KW-0235">DNA replication</keyword>
<feature type="domain" description="Calcineurin-like phosphoesterase" evidence="8">
    <location>
        <begin position="3"/>
        <end position="189"/>
    </location>
</feature>
<dbReference type="SUPFAM" id="SSF56300">
    <property type="entry name" value="Metallo-dependent phosphatases"/>
    <property type="match status" value="1"/>
</dbReference>
<dbReference type="GO" id="GO:0006260">
    <property type="term" value="P:DNA replication"/>
    <property type="evidence" value="ECO:0007669"/>
    <property type="project" value="UniProtKB-KW"/>
</dbReference>
<keyword evidence="6 7" id="KW-0269">Exonuclease</keyword>
<evidence type="ECO:0000256" key="6">
    <source>
        <dbReference type="ARBA" id="ARBA00022839"/>
    </source>
</evidence>
<dbReference type="InterPro" id="IPR029052">
    <property type="entry name" value="Metallo-depent_PP-like"/>
</dbReference>
<comment type="caution">
    <text evidence="10">The sequence shown here is derived from an EMBL/GenBank/DDBJ whole genome shotgun (WGS) entry which is preliminary data.</text>
</comment>
<sequence length="412" mass="44402">MARILHISDWHIGASLYRADRSADHAAVLVETIALAQEHQPDLILHTGDVFDALIPGHRAMRQAIDALTALAAVAPVVVLAGNHDHPRLFEVFSTLRGIDRRLTFVARVKPPDRGGIIDVPTAAGERIRIAPVPFIHQNRFVDWFGDDALIHAKYADKVRAINRGLGDGLLDGYDGACDVLIYAAHLHVSGAVLGGSERRVHITEEYATGPESFPTVSYAALGHIHKPQSVAGPRTAEYAGSPLPLDFGEREEAKSVVLVECAPGRPARVQRLPLTGGRPLRLLHGTLTEVEAAAASVGEAIVKVVVETEDPIDGLVDHVRGLLEGATIVEIVENVASRRLEAAHTRATDEREQTLDELFDDYLRERGTKSVSAVTVKALWGAVQTAVAEDAEEVAVDGLRDVLTCELPVPA</sequence>
<dbReference type="Pfam" id="PF12320">
    <property type="entry name" value="SbcD_C"/>
    <property type="match status" value="1"/>
</dbReference>
<keyword evidence="5 7" id="KW-0378">Hydrolase</keyword>
<name>A0A660L9G1_9ACTN</name>
<dbReference type="PANTHER" id="PTHR30337">
    <property type="entry name" value="COMPONENT OF ATP-DEPENDENT DSDNA EXONUCLEASE"/>
    <property type="match status" value="1"/>
</dbReference>
<dbReference type="InterPro" id="IPR004593">
    <property type="entry name" value="SbcD"/>
</dbReference>
<dbReference type="InterPro" id="IPR004843">
    <property type="entry name" value="Calcineurin-like_PHP"/>
</dbReference>
<accession>A0A660L9G1</accession>
<dbReference type="CDD" id="cd00840">
    <property type="entry name" value="MPP_Mre11_N"/>
    <property type="match status" value="1"/>
</dbReference>
<evidence type="ECO:0000256" key="4">
    <source>
        <dbReference type="ARBA" id="ARBA00022722"/>
    </source>
</evidence>
<dbReference type="InterPro" id="IPR026843">
    <property type="entry name" value="SbcD_C"/>
</dbReference>
<keyword evidence="7" id="KW-0233">DNA recombination</keyword>
<reference evidence="10 11" key="1">
    <citation type="submission" date="2018-10" db="EMBL/GenBank/DDBJ databases">
        <title>Genomic Encyclopedia of Archaeal and Bacterial Type Strains, Phase II (KMG-II): from individual species to whole genera.</title>
        <authorList>
            <person name="Goeker M."/>
        </authorList>
    </citation>
    <scope>NUCLEOTIDE SEQUENCE [LARGE SCALE GENOMIC DNA]</scope>
    <source>
        <strain evidence="10 11">DSM 14954</strain>
    </source>
</reference>
<dbReference type="NCBIfam" id="TIGR00619">
    <property type="entry name" value="sbcd"/>
    <property type="match status" value="1"/>
</dbReference>
<gene>
    <name evidence="7" type="primary">sbcD</name>
    <name evidence="10" type="ORF">C8N24_0710</name>
</gene>
<evidence type="ECO:0000256" key="5">
    <source>
        <dbReference type="ARBA" id="ARBA00022801"/>
    </source>
</evidence>
<dbReference type="AlphaFoldDB" id="A0A660L9G1"/>
<dbReference type="InterPro" id="IPR041796">
    <property type="entry name" value="Mre11_N"/>
</dbReference>
<dbReference type="GO" id="GO:0004519">
    <property type="term" value="F:endonuclease activity"/>
    <property type="evidence" value="ECO:0007669"/>
    <property type="project" value="UniProtKB-KW"/>
</dbReference>
<dbReference type="GO" id="GO:0006310">
    <property type="term" value="P:DNA recombination"/>
    <property type="evidence" value="ECO:0007669"/>
    <property type="project" value="UniProtKB-KW"/>
</dbReference>
<comment type="subunit">
    <text evidence="2 7">Heterodimer of SbcC and SbcD.</text>
</comment>
<feature type="domain" description="Nuclease SbcCD subunit D C-terminal" evidence="9">
    <location>
        <begin position="279"/>
        <end position="366"/>
    </location>
</feature>
<keyword evidence="7" id="KW-0255">Endonuclease</keyword>
<evidence type="ECO:0000259" key="8">
    <source>
        <dbReference type="Pfam" id="PF00149"/>
    </source>
</evidence>
<dbReference type="Gene3D" id="3.60.21.10">
    <property type="match status" value="1"/>
</dbReference>
<evidence type="ECO:0000256" key="7">
    <source>
        <dbReference type="RuleBase" id="RU363069"/>
    </source>
</evidence>
<dbReference type="EMBL" id="RBIL01000001">
    <property type="protein sequence ID" value="RKQ90895.1"/>
    <property type="molecule type" value="Genomic_DNA"/>
</dbReference>
<keyword evidence="11" id="KW-1185">Reference proteome</keyword>
<keyword evidence="4 7" id="KW-0540">Nuclease</keyword>
<evidence type="ECO:0000313" key="10">
    <source>
        <dbReference type="EMBL" id="RKQ90895.1"/>
    </source>
</evidence>
<protein>
    <recommendedName>
        <fullName evidence="3 7">Nuclease SbcCD subunit D</fullName>
    </recommendedName>
</protein>
<dbReference type="GO" id="GO:0008408">
    <property type="term" value="F:3'-5' exonuclease activity"/>
    <property type="evidence" value="ECO:0007669"/>
    <property type="project" value="InterPro"/>
</dbReference>
<comment type="function">
    <text evidence="7">SbcCD cleaves DNA hairpin structures. These structures can inhibit DNA replication and are intermediates in certain DNA recombination reactions. The complex acts as a 3'-&gt;5' double strand exonuclease that can open hairpins. It also has a 5' single-strand endonuclease activity.</text>
</comment>
<dbReference type="RefSeq" id="WP_121248048.1">
    <property type="nucleotide sequence ID" value="NZ_RBIL01000001.1"/>
</dbReference>
<evidence type="ECO:0000259" key="9">
    <source>
        <dbReference type="Pfam" id="PF12320"/>
    </source>
</evidence>